<proteinExistence type="predicted"/>
<sequence>MRYTEEQIKEIKDDFNRSMNDRECIFCKVYKPVHNYDYEAYNLPGIAFKICLDCEVKKGSHNE</sequence>
<gene>
    <name evidence="1" type="ORF">UFOVP9_56</name>
</gene>
<accession>A0A6J5KIF4</accession>
<evidence type="ECO:0000313" key="1">
    <source>
        <dbReference type="EMBL" id="CAB4121285.1"/>
    </source>
</evidence>
<dbReference type="EMBL" id="LR796140">
    <property type="protein sequence ID" value="CAB4121285.1"/>
    <property type="molecule type" value="Genomic_DNA"/>
</dbReference>
<protein>
    <submittedName>
        <fullName evidence="1">Uncharacterized protein</fullName>
    </submittedName>
</protein>
<reference evidence="1" key="1">
    <citation type="submission" date="2020-04" db="EMBL/GenBank/DDBJ databases">
        <authorList>
            <person name="Chiriac C."/>
            <person name="Salcher M."/>
            <person name="Ghai R."/>
            <person name="Kavagutti S V."/>
        </authorList>
    </citation>
    <scope>NUCLEOTIDE SEQUENCE</scope>
</reference>
<name>A0A6J5KIF4_9CAUD</name>
<organism evidence="1">
    <name type="scientific">uncultured Caudovirales phage</name>
    <dbReference type="NCBI Taxonomy" id="2100421"/>
    <lineage>
        <taxon>Viruses</taxon>
        <taxon>Duplodnaviria</taxon>
        <taxon>Heunggongvirae</taxon>
        <taxon>Uroviricota</taxon>
        <taxon>Caudoviricetes</taxon>
        <taxon>Peduoviridae</taxon>
        <taxon>Maltschvirus</taxon>
        <taxon>Maltschvirus maltsch</taxon>
    </lineage>
</organism>